<evidence type="ECO:0000313" key="4">
    <source>
        <dbReference type="EMBL" id="ETI88931.1"/>
    </source>
</evidence>
<sequence>MQMAEEKQKTVAPQGQPAESTTKSDRRQEAERLLGGKVGIGAYIALIAAIIFFSGILMKVDGMKWLSAFDYTTLIGKYGTMKVPEKATWLGMGGFSARQGFLFALSLAPSVMLALGVIEVLAQYGAIRAAHKLMTPLLKPILGLPGLTGLALITDLQSTDAGAAQTKELFDEGLISEKEHTIMTSWQYSGAGMISNYFATGSAVFAVLTVPVILPLGIIFVMKFVGGAFVRFMLNTVYGKDFADE</sequence>
<organism evidence="4 5">
    <name type="scientific">Negativicoccus succinicivorans DORA_17_25</name>
    <dbReference type="NCBI Taxonomy" id="1403945"/>
    <lineage>
        <taxon>Bacteria</taxon>
        <taxon>Bacillati</taxon>
        <taxon>Bacillota</taxon>
        <taxon>Negativicutes</taxon>
        <taxon>Veillonellales</taxon>
        <taxon>Veillonellaceae</taxon>
        <taxon>Negativicoccus</taxon>
    </lineage>
</organism>
<accession>W1U5F9</accession>
<dbReference type="PATRIC" id="fig|1403945.3.peg.206"/>
<keyword evidence="2" id="KW-0812">Transmembrane</keyword>
<evidence type="ECO:0000256" key="2">
    <source>
        <dbReference type="SAM" id="Phobius"/>
    </source>
</evidence>
<name>W1U5F9_9FIRM</name>
<dbReference type="AlphaFoldDB" id="W1U5F9"/>
<gene>
    <name evidence="4" type="ORF">Q612_NSC00180G0008</name>
</gene>
<dbReference type="InterPro" id="IPR011642">
    <property type="entry name" value="Gate_dom"/>
</dbReference>
<evidence type="ECO:0000256" key="1">
    <source>
        <dbReference type="SAM" id="MobiDB-lite"/>
    </source>
</evidence>
<feature type="region of interest" description="Disordered" evidence="1">
    <location>
        <begin position="1"/>
        <end position="28"/>
    </location>
</feature>
<feature type="domain" description="Nucleoside transporter/FeoB GTPase Gate" evidence="3">
    <location>
        <begin position="105"/>
        <end position="189"/>
    </location>
</feature>
<dbReference type="Proteomes" id="UP000018840">
    <property type="component" value="Unassembled WGS sequence"/>
</dbReference>
<evidence type="ECO:0000313" key="5">
    <source>
        <dbReference type="Proteomes" id="UP000018840"/>
    </source>
</evidence>
<evidence type="ECO:0000259" key="3">
    <source>
        <dbReference type="Pfam" id="PF07670"/>
    </source>
</evidence>
<proteinExistence type="predicted"/>
<keyword evidence="2" id="KW-1133">Transmembrane helix</keyword>
<protein>
    <submittedName>
        <fullName evidence="4">Nucleoside recognition protein</fullName>
    </submittedName>
</protein>
<reference evidence="4 5" key="1">
    <citation type="submission" date="2013-12" db="EMBL/GenBank/DDBJ databases">
        <title>A Varibaculum cambriense genome reconstructed from a premature infant gut community with otherwise low bacterial novelty that shifts toward anaerobic metabolism during the third week of life.</title>
        <authorList>
            <person name="Brown C.T."/>
            <person name="Sharon I."/>
            <person name="Thomas B.C."/>
            <person name="Castelle C.J."/>
            <person name="Morowitz M.J."/>
            <person name="Banfield J.F."/>
        </authorList>
    </citation>
    <scope>NUCLEOTIDE SEQUENCE [LARGE SCALE GENOMIC DNA]</scope>
    <source>
        <strain evidence="5">DORA_17_25</strain>
    </source>
</reference>
<comment type="caution">
    <text evidence="4">The sequence shown here is derived from an EMBL/GenBank/DDBJ whole genome shotgun (WGS) entry which is preliminary data.</text>
</comment>
<dbReference type="EMBL" id="AZMC01000180">
    <property type="protein sequence ID" value="ETI88931.1"/>
    <property type="molecule type" value="Genomic_DNA"/>
</dbReference>
<keyword evidence="2" id="KW-0472">Membrane</keyword>
<feature type="compositionally biased region" description="Polar residues" evidence="1">
    <location>
        <begin position="11"/>
        <end position="21"/>
    </location>
</feature>
<feature type="transmembrane region" description="Helical" evidence="2">
    <location>
        <begin position="203"/>
        <end position="225"/>
    </location>
</feature>
<feature type="transmembrane region" description="Helical" evidence="2">
    <location>
        <begin position="100"/>
        <end position="121"/>
    </location>
</feature>
<feature type="transmembrane region" description="Helical" evidence="2">
    <location>
        <begin position="33"/>
        <end position="57"/>
    </location>
</feature>
<dbReference type="Pfam" id="PF07670">
    <property type="entry name" value="Gate"/>
    <property type="match status" value="1"/>
</dbReference>